<gene>
    <name evidence="7" type="ORF">SAMN05660686_00066</name>
</gene>
<keyword evidence="8" id="KW-1185">Reference proteome</keyword>
<keyword evidence="4" id="KW-0812">Transmembrane</keyword>
<dbReference type="Pfam" id="PF00672">
    <property type="entry name" value="HAMP"/>
    <property type="match status" value="1"/>
</dbReference>
<dbReference type="PANTHER" id="PTHR32089:SF112">
    <property type="entry name" value="LYSOZYME-LIKE PROTEIN-RELATED"/>
    <property type="match status" value="1"/>
</dbReference>
<dbReference type="GO" id="GO:0016020">
    <property type="term" value="C:membrane"/>
    <property type="evidence" value="ECO:0007669"/>
    <property type="project" value="InterPro"/>
</dbReference>
<accession>A0A8G2F138</accession>
<dbReference type="InterPro" id="IPR004089">
    <property type="entry name" value="MCPsignal_dom"/>
</dbReference>
<dbReference type="EMBL" id="FNBW01000001">
    <property type="protein sequence ID" value="SDF05651.1"/>
    <property type="molecule type" value="Genomic_DNA"/>
</dbReference>
<feature type="transmembrane region" description="Helical" evidence="4">
    <location>
        <begin position="12"/>
        <end position="33"/>
    </location>
</feature>
<feature type="domain" description="HAMP" evidence="6">
    <location>
        <begin position="211"/>
        <end position="264"/>
    </location>
</feature>
<dbReference type="Gene3D" id="1.10.8.500">
    <property type="entry name" value="HAMP domain in histidine kinase"/>
    <property type="match status" value="1"/>
</dbReference>
<organism evidence="7 8">
    <name type="scientific">Thalassobaculum litoreum DSM 18839</name>
    <dbReference type="NCBI Taxonomy" id="1123362"/>
    <lineage>
        <taxon>Bacteria</taxon>
        <taxon>Pseudomonadati</taxon>
        <taxon>Pseudomonadota</taxon>
        <taxon>Alphaproteobacteria</taxon>
        <taxon>Rhodospirillales</taxon>
        <taxon>Thalassobaculaceae</taxon>
        <taxon>Thalassobaculum</taxon>
    </lineage>
</organism>
<keyword evidence="4" id="KW-0472">Membrane</keyword>
<dbReference type="GO" id="GO:0007165">
    <property type="term" value="P:signal transduction"/>
    <property type="evidence" value="ECO:0007669"/>
    <property type="project" value="UniProtKB-KW"/>
</dbReference>
<evidence type="ECO:0000256" key="4">
    <source>
        <dbReference type="SAM" id="Phobius"/>
    </source>
</evidence>
<keyword evidence="4" id="KW-1133">Transmembrane helix</keyword>
<evidence type="ECO:0000313" key="8">
    <source>
        <dbReference type="Proteomes" id="UP000198615"/>
    </source>
</evidence>
<dbReference type="SUPFAM" id="SSF58104">
    <property type="entry name" value="Methyl-accepting chemotaxis protein (MCP) signaling domain"/>
    <property type="match status" value="1"/>
</dbReference>
<feature type="transmembrane region" description="Helical" evidence="4">
    <location>
        <begin position="189"/>
        <end position="209"/>
    </location>
</feature>
<dbReference type="Pfam" id="PF12729">
    <property type="entry name" value="4HB_MCP_1"/>
    <property type="match status" value="1"/>
</dbReference>
<protein>
    <submittedName>
        <fullName evidence="7">Methyl-accepting chemotaxis protein</fullName>
    </submittedName>
</protein>
<feature type="domain" description="Methyl-accepting transducer" evidence="5">
    <location>
        <begin position="304"/>
        <end position="526"/>
    </location>
</feature>
<dbReference type="SMART" id="SM00283">
    <property type="entry name" value="MA"/>
    <property type="match status" value="1"/>
</dbReference>
<dbReference type="RefSeq" id="WP_093147339.1">
    <property type="nucleotide sequence ID" value="NZ_FNBW01000001.1"/>
</dbReference>
<comment type="similarity">
    <text evidence="2">Belongs to the methyl-accepting chemotaxis (MCP) protein family.</text>
</comment>
<dbReference type="PANTHER" id="PTHR32089">
    <property type="entry name" value="METHYL-ACCEPTING CHEMOTAXIS PROTEIN MCPB"/>
    <property type="match status" value="1"/>
</dbReference>
<evidence type="ECO:0000313" key="7">
    <source>
        <dbReference type="EMBL" id="SDF05651.1"/>
    </source>
</evidence>
<sequence>MSFLNDLKFGRKFAAAFGILVAIMVASGALTFYQLNRASDAANEVERVTGLLMTLNTMQGVAVDQSGSIKELLLTGNRDAIDRYRQQGEAFDQEANKLLAALSQSAESRKIAEEFVAINHTWRETAERQIALMRQPFTVDEARQLEANGAGQKYLAALTEKFDVLNAMGTQVTREAKERQDSVFQVVEWFAAGSAALGVLVAVLAYLALTRGIAAPIRAMTGVMGEMATGNHNVTVPGAGRGDEVGQMAEAVEVFRRNMVENERLQAEAAAKQKAELDRAQALRDITQKFESEAQSMTAAVAAAATELEGTAQSLNTIADQSTQRATVVASASEETSANVQTVATASTELSASISEISHQVANANSLASAARSDAQSTESEVRALDEAVQRIGTVVTLIQEIAEQTNLLALNATIESARAGDAGKGFAVVASEVKSLAGQTGKATEEIASQIQAVQDRTKTAVSAIAKIVTRVNEVQEVAAAVAAAVEEQDSATKEISRNVEEVATAANEVNVNISGVREAASETGESSGRVLTTARSLSEQAEGLKNRVQAFLRDVRAA</sequence>
<dbReference type="GO" id="GO:0004888">
    <property type="term" value="F:transmembrane signaling receptor activity"/>
    <property type="evidence" value="ECO:0007669"/>
    <property type="project" value="InterPro"/>
</dbReference>
<dbReference type="PRINTS" id="PR00260">
    <property type="entry name" value="CHEMTRNSDUCR"/>
</dbReference>
<dbReference type="CDD" id="cd06225">
    <property type="entry name" value="HAMP"/>
    <property type="match status" value="1"/>
</dbReference>
<dbReference type="InterPro" id="IPR003660">
    <property type="entry name" value="HAMP_dom"/>
</dbReference>
<comment type="caution">
    <text evidence="7">The sequence shown here is derived from an EMBL/GenBank/DDBJ whole genome shotgun (WGS) entry which is preliminary data.</text>
</comment>
<dbReference type="AlphaFoldDB" id="A0A8G2F138"/>
<proteinExistence type="inferred from homology"/>
<keyword evidence="1 3" id="KW-0807">Transducer</keyword>
<dbReference type="SMART" id="SM00304">
    <property type="entry name" value="HAMP"/>
    <property type="match status" value="2"/>
</dbReference>
<evidence type="ECO:0000259" key="6">
    <source>
        <dbReference type="PROSITE" id="PS50885"/>
    </source>
</evidence>
<dbReference type="Proteomes" id="UP000198615">
    <property type="component" value="Unassembled WGS sequence"/>
</dbReference>
<dbReference type="Pfam" id="PF00015">
    <property type="entry name" value="MCPsignal"/>
    <property type="match status" value="1"/>
</dbReference>
<dbReference type="OrthoDB" id="7293398at2"/>
<dbReference type="PROSITE" id="PS50885">
    <property type="entry name" value="HAMP"/>
    <property type="match status" value="1"/>
</dbReference>
<evidence type="ECO:0000256" key="3">
    <source>
        <dbReference type="PROSITE-ProRule" id="PRU00284"/>
    </source>
</evidence>
<dbReference type="GO" id="GO:0006935">
    <property type="term" value="P:chemotaxis"/>
    <property type="evidence" value="ECO:0007669"/>
    <property type="project" value="InterPro"/>
</dbReference>
<dbReference type="InterPro" id="IPR024478">
    <property type="entry name" value="HlyB_4HB_MCP"/>
</dbReference>
<dbReference type="PROSITE" id="PS50111">
    <property type="entry name" value="CHEMOTAXIS_TRANSDUC_2"/>
    <property type="match status" value="1"/>
</dbReference>
<evidence type="ECO:0000256" key="2">
    <source>
        <dbReference type="ARBA" id="ARBA00029447"/>
    </source>
</evidence>
<dbReference type="Gene3D" id="1.10.287.950">
    <property type="entry name" value="Methyl-accepting chemotaxis protein"/>
    <property type="match status" value="1"/>
</dbReference>
<name>A0A8G2F138_9PROT</name>
<reference evidence="7 8" key="1">
    <citation type="submission" date="2016-10" db="EMBL/GenBank/DDBJ databases">
        <authorList>
            <person name="Varghese N."/>
            <person name="Submissions S."/>
        </authorList>
    </citation>
    <scope>NUCLEOTIDE SEQUENCE [LARGE SCALE GENOMIC DNA]</scope>
    <source>
        <strain evidence="7 8">DSM 18839</strain>
    </source>
</reference>
<evidence type="ECO:0000256" key="1">
    <source>
        <dbReference type="ARBA" id="ARBA00023224"/>
    </source>
</evidence>
<dbReference type="InterPro" id="IPR004090">
    <property type="entry name" value="Chemotax_Me-accpt_rcpt"/>
</dbReference>
<evidence type="ECO:0000259" key="5">
    <source>
        <dbReference type="PROSITE" id="PS50111"/>
    </source>
</evidence>